<evidence type="ECO:0000313" key="1">
    <source>
        <dbReference type="EMBL" id="TKR94714.1"/>
    </source>
</evidence>
<dbReference type="AlphaFoldDB" id="A0A4U5PF58"/>
<name>A0A4U5PF58_STECR</name>
<proteinExistence type="predicted"/>
<reference evidence="1 2" key="2">
    <citation type="journal article" date="2019" name="G3 (Bethesda)">
        <title>Hybrid Assembly of the Genome of the Entomopathogenic Nematode Steinernema carpocapsae Identifies the X-Chromosome.</title>
        <authorList>
            <person name="Serra L."/>
            <person name="Macchietto M."/>
            <person name="Macias-Munoz A."/>
            <person name="McGill C.J."/>
            <person name="Rodriguez I.M."/>
            <person name="Rodriguez B."/>
            <person name="Murad R."/>
            <person name="Mortazavi A."/>
        </authorList>
    </citation>
    <scope>NUCLEOTIDE SEQUENCE [LARGE SCALE GENOMIC DNA]</scope>
    <source>
        <strain evidence="1 2">ALL</strain>
    </source>
</reference>
<keyword evidence="2" id="KW-1185">Reference proteome</keyword>
<protein>
    <submittedName>
        <fullName evidence="1">Uncharacterized protein</fullName>
    </submittedName>
</protein>
<dbReference type="Proteomes" id="UP000298663">
    <property type="component" value="Unassembled WGS sequence"/>
</dbReference>
<comment type="caution">
    <text evidence="1">The sequence shown here is derived from an EMBL/GenBank/DDBJ whole genome shotgun (WGS) entry which is preliminary data.</text>
</comment>
<accession>A0A4U5PF58</accession>
<reference evidence="1 2" key="1">
    <citation type="journal article" date="2015" name="Genome Biol.">
        <title>Comparative genomics of Steinernema reveals deeply conserved gene regulatory networks.</title>
        <authorList>
            <person name="Dillman A.R."/>
            <person name="Macchietto M."/>
            <person name="Porter C.F."/>
            <person name="Rogers A."/>
            <person name="Williams B."/>
            <person name="Antoshechkin I."/>
            <person name="Lee M.M."/>
            <person name="Goodwin Z."/>
            <person name="Lu X."/>
            <person name="Lewis E.E."/>
            <person name="Goodrich-Blair H."/>
            <person name="Stock S.P."/>
            <person name="Adams B.J."/>
            <person name="Sternberg P.W."/>
            <person name="Mortazavi A."/>
        </authorList>
    </citation>
    <scope>NUCLEOTIDE SEQUENCE [LARGE SCALE GENOMIC DNA]</scope>
    <source>
        <strain evidence="1 2">ALL</strain>
    </source>
</reference>
<evidence type="ECO:0000313" key="2">
    <source>
        <dbReference type="Proteomes" id="UP000298663"/>
    </source>
</evidence>
<sequence length="129" mass="14218">MPRSLPLASNLTADLSPRSRVHAPTWEPCRKEQITELGPIDEEKKITSLTLGATTPNFAARSRASTRRIPVLRAALLATTTIPSGGGVHFNATLGFHSLFGFNLKRLVFRSKTKVLLICFSVLSNYRQL</sequence>
<gene>
    <name evidence="1" type="ORF">L596_008969</name>
</gene>
<dbReference type="EMBL" id="AZBU02000002">
    <property type="protein sequence ID" value="TKR94714.1"/>
    <property type="molecule type" value="Genomic_DNA"/>
</dbReference>
<organism evidence="1 2">
    <name type="scientific">Steinernema carpocapsae</name>
    <name type="common">Entomopathogenic nematode</name>
    <dbReference type="NCBI Taxonomy" id="34508"/>
    <lineage>
        <taxon>Eukaryota</taxon>
        <taxon>Metazoa</taxon>
        <taxon>Ecdysozoa</taxon>
        <taxon>Nematoda</taxon>
        <taxon>Chromadorea</taxon>
        <taxon>Rhabditida</taxon>
        <taxon>Tylenchina</taxon>
        <taxon>Panagrolaimomorpha</taxon>
        <taxon>Strongyloidoidea</taxon>
        <taxon>Steinernematidae</taxon>
        <taxon>Steinernema</taxon>
    </lineage>
</organism>